<evidence type="ECO:0000313" key="3">
    <source>
        <dbReference type="Proteomes" id="UP001597196"/>
    </source>
</evidence>
<sequence length="178" mass="20455">MDQRQLELVQRAVSDSDAFSELFEQYKPMVLGVLKGYRLQGMTQEDWLQEARIAMLKAARHFNGRAGSQFGPFYKLVLVSHIRSRLRYYFAQKRKADANAVLIGDTPALDVITARPTPKQIEDRMLIRVTMDGFLLTLNEAEVRALLDAISVRDAKKDRVLRRTREKLSNYLQEDGPP</sequence>
<dbReference type="EMBL" id="JBHTOC010000002">
    <property type="protein sequence ID" value="MFD1429044.1"/>
    <property type="molecule type" value="Genomic_DNA"/>
</dbReference>
<dbReference type="Pfam" id="PF04542">
    <property type="entry name" value="Sigma70_r2"/>
    <property type="match status" value="1"/>
</dbReference>
<accession>A0ABW4CE20</accession>
<name>A0ABW4CE20_9LACO</name>
<dbReference type="Gene3D" id="1.10.1740.10">
    <property type="match status" value="1"/>
</dbReference>
<comment type="caution">
    <text evidence="2">The sequence shown here is derived from an EMBL/GenBank/DDBJ whole genome shotgun (WGS) entry which is preliminary data.</text>
</comment>
<dbReference type="InterPro" id="IPR007627">
    <property type="entry name" value="RNA_pol_sigma70_r2"/>
</dbReference>
<feature type="domain" description="RNA polymerase sigma-70 region 2" evidence="1">
    <location>
        <begin position="22"/>
        <end position="87"/>
    </location>
</feature>
<reference evidence="3" key="1">
    <citation type="journal article" date="2019" name="Int. J. Syst. Evol. Microbiol.">
        <title>The Global Catalogue of Microorganisms (GCM) 10K type strain sequencing project: providing services to taxonomists for standard genome sequencing and annotation.</title>
        <authorList>
            <consortium name="The Broad Institute Genomics Platform"/>
            <consortium name="The Broad Institute Genome Sequencing Center for Infectious Disease"/>
            <person name="Wu L."/>
            <person name="Ma J."/>
        </authorList>
    </citation>
    <scope>NUCLEOTIDE SEQUENCE [LARGE SCALE GENOMIC DNA]</scope>
    <source>
        <strain evidence="3">CCM 8980</strain>
    </source>
</reference>
<proteinExistence type="predicted"/>
<dbReference type="RefSeq" id="WP_203627236.1">
    <property type="nucleotide sequence ID" value="NZ_BOLQ01000012.1"/>
</dbReference>
<keyword evidence="3" id="KW-1185">Reference proteome</keyword>
<organism evidence="2 3">
    <name type="scientific">Lacticaseibacillus mingshuiensis</name>
    <dbReference type="NCBI Taxonomy" id="2799574"/>
    <lineage>
        <taxon>Bacteria</taxon>
        <taxon>Bacillati</taxon>
        <taxon>Bacillota</taxon>
        <taxon>Bacilli</taxon>
        <taxon>Lactobacillales</taxon>
        <taxon>Lactobacillaceae</taxon>
        <taxon>Lacticaseibacillus</taxon>
    </lineage>
</organism>
<evidence type="ECO:0000313" key="2">
    <source>
        <dbReference type="EMBL" id="MFD1429044.1"/>
    </source>
</evidence>
<dbReference type="InterPro" id="IPR013325">
    <property type="entry name" value="RNA_pol_sigma_r2"/>
</dbReference>
<gene>
    <name evidence="2" type="ORF">ACFQ4P_02120</name>
</gene>
<dbReference type="Proteomes" id="UP001597196">
    <property type="component" value="Unassembled WGS sequence"/>
</dbReference>
<evidence type="ECO:0000259" key="1">
    <source>
        <dbReference type="Pfam" id="PF04542"/>
    </source>
</evidence>
<protein>
    <submittedName>
        <fullName evidence="2">Sigma factor</fullName>
    </submittedName>
</protein>
<dbReference type="SUPFAM" id="SSF88946">
    <property type="entry name" value="Sigma2 domain of RNA polymerase sigma factors"/>
    <property type="match status" value="1"/>
</dbReference>